<sequence>MRGKKVALIAVVATAVVGAVAFGAAGLVDSSRYELQVEVPSAEGVHEGGNVMADGVTVGDITSIATKDGKALLTVALSGHDVPFHAGTTARISWDSLIGARHLDLVPGPQTNPVLPSGHLITSSIDRVELDQVLAAFTPETRQSLDSLVSQLQNTVNGHEPDMNAMLKNAGPAIGALAQVLQAVGSDGPALQDVVTRLNSVVGTLVDRQQNLKNTVGNVGTLTSSVAGQQGQLSEALKQLPSTLTTTKSTLDKVPSAVDAALPLLNTLAPAIDELPALSNNLGPLLTDLRPAVAKLDPTLVAAQTLLTETPGLLDSAHAAVPGVSKALQSASPAVAFLRPYIPDLMGWLTEWGSAFSPYDSQGHYIDALINSSGLSLDNNPGVPIPFVGKNDHPQPGYVAGQPWTDANGSGMR</sequence>
<proteinExistence type="predicted"/>
<gene>
    <name evidence="2" type="ORF">HFP15_10000</name>
</gene>
<name>A0ABX1J2M2_9PSEU</name>
<reference evidence="2 3" key="1">
    <citation type="submission" date="2020-04" db="EMBL/GenBank/DDBJ databases">
        <title>Novel species.</title>
        <authorList>
            <person name="Teo W.F.A."/>
            <person name="Lipun K."/>
            <person name="Srisuk N."/>
            <person name="Duangmal K."/>
        </authorList>
    </citation>
    <scope>NUCLEOTIDE SEQUENCE [LARGE SCALE GENOMIC DNA]</scope>
    <source>
        <strain evidence="2 3">K13G38</strain>
    </source>
</reference>
<dbReference type="Pfam" id="PF02470">
    <property type="entry name" value="MlaD"/>
    <property type="match status" value="1"/>
</dbReference>
<dbReference type="PANTHER" id="PTHR33371">
    <property type="entry name" value="INTERMEMBRANE PHOSPHOLIPID TRANSPORT SYSTEM BINDING PROTEIN MLAD-RELATED"/>
    <property type="match status" value="1"/>
</dbReference>
<dbReference type="RefSeq" id="WP_168513904.1">
    <property type="nucleotide sequence ID" value="NZ_JAAXLS010000004.1"/>
</dbReference>
<dbReference type="EMBL" id="JAAXLS010000004">
    <property type="protein sequence ID" value="NKQ53214.1"/>
    <property type="molecule type" value="Genomic_DNA"/>
</dbReference>
<organism evidence="2 3">
    <name type="scientific">Amycolatopsis acididurans</name>
    <dbReference type="NCBI Taxonomy" id="2724524"/>
    <lineage>
        <taxon>Bacteria</taxon>
        <taxon>Bacillati</taxon>
        <taxon>Actinomycetota</taxon>
        <taxon>Actinomycetes</taxon>
        <taxon>Pseudonocardiales</taxon>
        <taxon>Pseudonocardiaceae</taxon>
        <taxon>Amycolatopsis</taxon>
    </lineage>
</organism>
<evidence type="ECO:0000313" key="3">
    <source>
        <dbReference type="Proteomes" id="UP000715441"/>
    </source>
</evidence>
<protein>
    <submittedName>
        <fullName evidence="2">MCE family protein</fullName>
    </submittedName>
</protein>
<evidence type="ECO:0000313" key="2">
    <source>
        <dbReference type="EMBL" id="NKQ53214.1"/>
    </source>
</evidence>
<evidence type="ECO:0000259" key="1">
    <source>
        <dbReference type="Pfam" id="PF02470"/>
    </source>
</evidence>
<accession>A0ABX1J2M2</accession>
<dbReference type="PANTHER" id="PTHR33371:SF4">
    <property type="entry name" value="INTERMEMBRANE PHOSPHOLIPID TRANSPORT SYSTEM BINDING PROTEIN MLAD"/>
    <property type="match status" value="1"/>
</dbReference>
<dbReference type="Proteomes" id="UP000715441">
    <property type="component" value="Unassembled WGS sequence"/>
</dbReference>
<dbReference type="InterPro" id="IPR003399">
    <property type="entry name" value="Mce/MlaD"/>
</dbReference>
<feature type="domain" description="Mce/MlaD" evidence="1">
    <location>
        <begin position="33"/>
        <end position="108"/>
    </location>
</feature>
<dbReference type="InterPro" id="IPR052336">
    <property type="entry name" value="MlaD_Phospholipid_Transporter"/>
</dbReference>
<comment type="caution">
    <text evidence="2">The sequence shown here is derived from an EMBL/GenBank/DDBJ whole genome shotgun (WGS) entry which is preliminary data.</text>
</comment>
<keyword evidence="3" id="KW-1185">Reference proteome</keyword>